<evidence type="ECO:0000256" key="4">
    <source>
        <dbReference type="ARBA" id="ARBA00022989"/>
    </source>
</evidence>
<dbReference type="GO" id="GO:0004252">
    <property type="term" value="F:serine-type endopeptidase activity"/>
    <property type="evidence" value="ECO:0000318"/>
    <property type="project" value="GO_Central"/>
</dbReference>
<gene>
    <name evidence="8" type="ORF">SELMODRAFT_451143</name>
</gene>
<dbReference type="SUPFAM" id="SSF144091">
    <property type="entry name" value="Rhomboid-like"/>
    <property type="match status" value="1"/>
</dbReference>
<dbReference type="InterPro" id="IPR022764">
    <property type="entry name" value="Peptidase_S54_rhomboid_dom"/>
</dbReference>
<name>D8RJS7_SELML</name>
<dbReference type="Pfam" id="PF00627">
    <property type="entry name" value="UBA"/>
    <property type="match status" value="1"/>
</dbReference>
<protein>
    <recommendedName>
        <fullName evidence="7">UBA domain-containing protein</fullName>
    </recommendedName>
</protein>
<dbReference type="Gene3D" id="1.20.1540.10">
    <property type="entry name" value="Rhomboid-like"/>
    <property type="match status" value="1"/>
</dbReference>
<evidence type="ECO:0000256" key="6">
    <source>
        <dbReference type="SAM" id="Phobius"/>
    </source>
</evidence>
<evidence type="ECO:0000256" key="2">
    <source>
        <dbReference type="ARBA" id="ARBA00009045"/>
    </source>
</evidence>
<dbReference type="InterPro" id="IPR035952">
    <property type="entry name" value="Rhomboid-like_sf"/>
</dbReference>
<dbReference type="HOGENOM" id="CLU_057710_1_0_1"/>
<dbReference type="STRING" id="88036.D8RJS7"/>
<keyword evidence="3 6" id="KW-0812">Transmembrane</keyword>
<dbReference type="GO" id="GO:0016020">
    <property type="term" value="C:membrane"/>
    <property type="evidence" value="ECO:0007669"/>
    <property type="project" value="UniProtKB-SubCell"/>
</dbReference>
<proteinExistence type="inferred from homology"/>
<dbReference type="SUPFAM" id="SSF46934">
    <property type="entry name" value="UBA-like"/>
    <property type="match status" value="1"/>
</dbReference>
<dbReference type="OMA" id="NYQDHRP"/>
<dbReference type="AlphaFoldDB" id="D8RJS7"/>
<dbReference type="PANTHER" id="PTHR43066:SF21">
    <property type="entry name" value="UBIQUITIN-ASSOCIATED DOMAIN-CONTAINING PROTEIN 2"/>
    <property type="match status" value="1"/>
</dbReference>
<dbReference type="PROSITE" id="PS50030">
    <property type="entry name" value="UBA"/>
    <property type="match status" value="1"/>
</dbReference>
<evidence type="ECO:0000259" key="7">
    <source>
        <dbReference type="PROSITE" id="PS50030"/>
    </source>
</evidence>
<dbReference type="SMART" id="SM00165">
    <property type="entry name" value="UBA"/>
    <property type="match status" value="1"/>
</dbReference>
<dbReference type="InterPro" id="IPR009060">
    <property type="entry name" value="UBA-like_sf"/>
</dbReference>
<reference evidence="8 9" key="1">
    <citation type="journal article" date="2011" name="Science">
        <title>The Selaginella genome identifies genetic changes associated with the evolution of vascular plants.</title>
        <authorList>
            <person name="Banks J.A."/>
            <person name="Nishiyama T."/>
            <person name="Hasebe M."/>
            <person name="Bowman J.L."/>
            <person name="Gribskov M."/>
            <person name="dePamphilis C."/>
            <person name="Albert V.A."/>
            <person name="Aono N."/>
            <person name="Aoyama T."/>
            <person name="Ambrose B.A."/>
            <person name="Ashton N.W."/>
            <person name="Axtell M.J."/>
            <person name="Barker E."/>
            <person name="Barker M.S."/>
            <person name="Bennetzen J.L."/>
            <person name="Bonawitz N.D."/>
            <person name="Chapple C."/>
            <person name="Cheng C."/>
            <person name="Correa L.G."/>
            <person name="Dacre M."/>
            <person name="DeBarry J."/>
            <person name="Dreyer I."/>
            <person name="Elias M."/>
            <person name="Engstrom E.M."/>
            <person name="Estelle M."/>
            <person name="Feng L."/>
            <person name="Finet C."/>
            <person name="Floyd S.K."/>
            <person name="Frommer W.B."/>
            <person name="Fujita T."/>
            <person name="Gramzow L."/>
            <person name="Gutensohn M."/>
            <person name="Harholt J."/>
            <person name="Hattori M."/>
            <person name="Heyl A."/>
            <person name="Hirai T."/>
            <person name="Hiwatashi Y."/>
            <person name="Ishikawa M."/>
            <person name="Iwata M."/>
            <person name="Karol K.G."/>
            <person name="Koehler B."/>
            <person name="Kolukisaoglu U."/>
            <person name="Kubo M."/>
            <person name="Kurata T."/>
            <person name="Lalonde S."/>
            <person name="Li K."/>
            <person name="Li Y."/>
            <person name="Litt A."/>
            <person name="Lyons E."/>
            <person name="Manning G."/>
            <person name="Maruyama T."/>
            <person name="Michael T.P."/>
            <person name="Mikami K."/>
            <person name="Miyazaki S."/>
            <person name="Morinaga S."/>
            <person name="Murata T."/>
            <person name="Mueller-Roeber B."/>
            <person name="Nelson D.R."/>
            <person name="Obara M."/>
            <person name="Oguri Y."/>
            <person name="Olmstead R.G."/>
            <person name="Onodera N."/>
            <person name="Petersen B.L."/>
            <person name="Pils B."/>
            <person name="Prigge M."/>
            <person name="Rensing S.A."/>
            <person name="Riano-Pachon D.M."/>
            <person name="Roberts A.W."/>
            <person name="Sato Y."/>
            <person name="Scheller H.V."/>
            <person name="Schulz B."/>
            <person name="Schulz C."/>
            <person name="Shakirov E.V."/>
            <person name="Shibagaki N."/>
            <person name="Shinohara N."/>
            <person name="Shippen D.E."/>
            <person name="Soerensen I."/>
            <person name="Sotooka R."/>
            <person name="Sugimoto N."/>
            <person name="Sugita M."/>
            <person name="Sumikawa N."/>
            <person name="Tanurdzic M."/>
            <person name="Theissen G."/>
            <person name="Ulvskov P."/>
            <person name="Wakazuki S."/>
            <person name="Weng J.K."/>
            <person name="Willats W.W."/>
            <person name="Wipf D."/>
            <person name="Wolf P.G."/>
            <person name="Yang L."/>
            <person name="Zimmer A.D."/>
            <person name="Zhu Q."/>
            <person name="Mitros T."/>
            <person name="Hellsten U."/>
            <person name="Loque D."/>
            <person name="Otillar R."/>
            <person name="Salamov A."/>
            <person name="Schmutz J."/>
            <person name="Shapiro H."/>
            <person name="Lindquist E."/>
            <person name="Lucas S."/>
            <person name="Rokhsar D."/>
            <person name="Grigoriev I.V."/>
        </authorList>
    </citation>
    <scope>NUCLEOTIDE SEQUENCE [LARGE SCALE GENOMIC DNA]</scope>
</reference>
<dbReference type="Gramene" id="EFJ27768">
    <property type="protein sequence ID" value="EFJ27768"/>
    <property type="gene ID" value="SELMODRAFT_451143"/>
</dbReference>
<evidence type="ECO:0000256" key="3">
    <source>
        <dbReference type="ARBA" id="ARBA00022692"/>
    </source>
</evidence>
<accession>D8RJS7</accession>
<dbReference type="InterPro" id="IPR015940">
    <property type="entry name" value="UBA"/>
</dbReference>
<feature type="transmembrane region" description="Helical" evidence="6">
    <location>
        <begin position="90"/>
        <end position="112"/>
    </location>
</feature>
<dbReference type="Proteomes" id="UP000001514">
    <property type="component" value="Unassembled WGS sequence"/>
</dbReference>
<dbReference type="PANTHER" id="PTHR43066">
    <property type="entry name" value="RHOMBOID-RELATED PROTEIN"/>
    <property type="match status" value="1"/>
</dbReference>
<dbReference type="Gene3D" id="1.10.8.10">
    <property type="entry name" value="DNA helicase RuvA subunit, C-terminal domain"/>
    <property type="match status" value="1"/>
</dbReference>
<evidence type="ECO:0000313" key="9">
    <source>
        <dbReference type="Proteomes" id="UP000001514"/>
    </source>
</evidence>
<feature type="transmembrane region" description="Helical" evidence="6">
    <location>
        <begin position="12"/>
        <end position="31"/>
    </location>
</feature>
<dbReference type="OrthoDB" id="272778at2759"/>
<dbReference type="FunCoup" id="D8RJS7">
    <property type="interactions" value="4300"/>
</dbReference>
<dbReference type="KEGG" id="smo:SELMODRAFT_451143"/>
<dbReference type="EMBL" id="GL377581">
    <property type="protein sequence ID" value="EFJ27768.1"/>
    <property type="molecule type" value="Genomic_DNA"/>
</dbReference>
<keyword evidence="4 6" id="KW-1133">Transmembrane helix</keyword>
<comment type="similarity">
    <text evidence="2">Belongs to the peptidase S54 family.</text>
</comment>
<keyword evidence="5 6" id="KW-0472">Membrane</keyword>
<feature type="transmembrane region" description="Helical" evidence="6">
    <location>
        <begin position="119"/>
        <end position="139"/>
    </location>
</feature>
<sequence length="297" mass="32616">MNAGPSGFQNAPITKGVVVVCGLATLLVGTSRRSIIKACGLSYQAVVQNLQLWRLGTATCVFSSTPELVFGLYLIYFFRVFERQIGSNKYSVFVLTTTIISTLLELSVLSFFRDPTTSGISLAPGPYGLIFASFVPYFFDIPISTRFRVFRMQFSDKTFVYLAGLQLLLSSWRQSLIPGLCGVLAGFTYRSNIFGIRRLKFPKCVASFFSRIFSPLLLSWPSPAPRGLREPSRRLVEGPFVPPQAPARAAAPPPPPPEESIATLVSMGFDRGLAIQALSQARNDMVAATNILLEQSH</sequence>
<evidence type="ECO:0000256" key="5">
    <source>
        <dbReference type="ARBA" id="ARBA00023136"/>
    </source>
</evidence>
<feature type="domain" description="UBA" evidence="7">
    <location>
        <begin position="255"/>
        <end position="295"/>
    </location>
</feature>
<dbReference type="Pfam" id="PF01694">
    <property type="entry name" value="Rhomboid"/>
    <property type="match status" value="1"/>
</dbReference>
<evidence type="ECO:0000256" key="1">
    <source>
        <dbReference type="ARBA" id="ARBA00004141"/>
    </source>
</evidence>
<dbReference type="eggNOG" id="KOG4463">
    <property type="taxonomic scope" value="Eukaryota"/>
</dbReference>
<feature type="transmembrane region" description="Helical" evidence="6">
    <location>
        <begin position="52"/>
        <end position="78"/>
    </location>
</feature>
<dbReference type="InParanoid" id="D8RJS7"/>
<organism evidence="9">
    <name type="scientific">Selaginella moellendorffii</name>
    <name type="common">Spikemoss</name>
    <dbReference type="NCBI Taxonomy" id="88036"/>
    <lineage>
        <taxon>Eukaryota</taxon>
        <taxon>Viridiplantae</taxon>
        <taxon>Streptophyta</taxon>
        <taxon>Embryophyta</taxon>
        <taxon>Tracheophyta</taxon>
        <taxon>Lycopodiopsida</taxon>
        <taxon>Selaginellales</taxon>
        <taxon>Selaginellaceae</taxon>
        <taxon>Selaginella</taxon>
    </lineage>
</organism>
<evidence type="ECO:0000313" key="8">
    <source>
        <dbReference type="EMBL" id="EFJ27768.1"/>
    </source>
</evidence>
<comment type="subcellular location">
    <subcellularLocation>
        <location evidence="1">Membrane</location>
        <topology evidence="1">Multi-pass membrane protein</topology>
    </subcellularLocation>
</comment>
<keyword evidence="9" id="KW-1185">Reference proteome</keyword>